<sequence length="849" mass="95883">MKFLVLFLALAKCVAGDRGDDFSNNLFSDLAPILTLFGERVTLQFLRESMGWIDHVIFAMAPLGIITAIVAAIRVGGPPWLQAIIGRARESRAGVEAELMSSTSKEVCELWNGHDVVRVMGEPPIREFICLIPRWTWNVEHYYDSESWNDNNDAWSFTDREHPRCIVIRNMHTNAPNISLNIHKTVSKKEAILVAILATIVQSGVIVYAGFTSYFSTMRFPKDGLQVAGYAFPCMAIGTVVLVTGMFICAHVVDARTAEKRYRPKGNYELRVVWLQREGRVNDQSFSSCAIFPSHERDFIITSERSSPRTDIAVVGALVSLCGFIAQFIGLRGLHWSVSVAQLGATIVMMALRAWICRTSSGFEKPNSIPLTRGSEMDWFASTLDQIDQAPWRFPEPQQTGDSITIQDSEDIFDVDEGFTVNEYNPEPGTVLLHIRHDMGWLAGWEGPFWKEAGSLARSMELALNSLDPSGHRCPTSGLKPETELFWKFRTRDGRIFRFKVQLLGPGNWHVWTSMVDAALSLLMSAVHHSNAPWEMASGDEPSTDGLWIIGQHSTSLNKDLQCWMPSGVSHLFLLYQTTGIRRYYDWGDDDENIYWVQCYQIIGSEVNPYLPRQFDDEVQYRTTPETTDMGPGSGSASADTKPSEYLANRSDKSLESLYNLEMFARFFMHAVNYLLYSPDSLFDIDAGKTNLVPGKHDNGPVHGWKEFNLQNTSISGVADAIFQSISFQWSMEDMYLCIIPPFSMRRKLPTPDGDLMTLSWKQAAKFVRSRSFRNATEAILWFLQQAESLPKSSPIYLKSVGMLVEFQLLVTHISAQQERLQYVSNDDRIPTAHETKKRIDITLARVSR</sequence>
<accession>A0AAE0M5K3</accession>
<feature type="region of interest" description="Disordered" evidence="1">
    <location>
        <begin position="623"/>
        <end position="643"/>
    </location>
</feature>
<dbReference type="EMBL" id="JAUEPO010000006">
    <property type="protein sequence ID" value="KAK3319548.1"/>
    <property type="molecule type" value="Genomic_DNA"/>
</dbReference>
<evidence type="ECO:0000256" key="1">
    <source>
        <dbReference type="SAM" id="MobiDB-lite"/>
    </source>
</evidence>
<dbReference type="AlphaFoldDB" id="A0AAE0M5K3"/>
<organism evidence="4 5">
    <name type="scientific">Cercophora scortea</name>
    <dbReference type="NCBI Taxonomy" id="314031"/>
    <lineage>
        <taxon>Eukaryota</taxon>
        <taxon>Fungi</taxon>
        <taxon>Dikarya</taxon>
        <taxon>Ascomycota</taxon>
        <taxon>Pezizomycotina</taxon>
        <taxon>Sordariomycetes</taxon>
        <taxon>Sordariomycetidae</taxon>
        <taxon>Sordariales</taxon>
        <taxon>Lasiosphaeriaceae</taxon>
        <taxon>Cercophora</taxon>
    </lineage>
</organism>
<feature type="transmembrane region" description="Helical" evidence="2">
    <location>
        <begin position="312"/>
        <end position="330"/>
    </location>
</feature>
<gene>
    <name evidence="4" type="ORF">B0T19DRAFT_361642</name>
</gene>
<comment type="caution">
    <text evidence="4">The sequence shown here is derived from an EMBL/GenBank/DDBJ whole genome shotgun (WGS) entry which is preliminary data.</text>
</comment>
<feature type="transmembrane region" description="Helical" evidence="2">
    <location>
        <begin position="230"/>
        <end position="253"/>
    </location>
</feature>
<evidence type="ECO:0000256" key="2">
    <source>
        <dbReference type="SAM" id="Phobius"/>
    </source>
</evidence>
<dbReference type="Proteomes" id="UP001286456">
    <property type="component" value="Unassembled WGS sequence"/>
</dbReference>
<reference evidence="4" key="2">
    <citation type="submission" date="2023-06" db="EMBL/GenBank/DDBJ databases">
        <authorList>
            <consortium name="Lawrence Berkeley National Laboratory"/>
            <person name="Haridas S."/>
            <person name="Hensen N."/>
            <person name="Bonometti L."/>
            <person name="Westerberg I."/>
            <person name="Brannstrom I.O."/>
            <person name="Guillou S."/>
            <person name="Cros-Aarteil S."/>
            <person name="Calhoun S."/>
            <person name="Kuo A."/>
            <person name="Mondo S."/>
            <person name="Pangilinan J."/>
            <person name="Riley R."/>
            <person name="Labutti K."/>
            <person name="Andreopoulos B."/>
            <person name="Lipzen A."/>
            <person name="Chen C."/>
            <person name="Yanf M."/>
            <person name="Daum C."/>
            <person name="Ng V."/>
            <person name="Clum A."/>
            <person name="Steindorff A."/>
            <person name="Ohm R."/>
            <person name="Martin F."/>
            <person name="Silar P."/>
            <person name="Natvig D."/>
            <person name="Lalanne C."/>
            <person name="Gautier V."/>
            <person name="Ament-Velasquez S.L."/>
            <person name="Kruys A."/>
            <person name="Hutchinson M.I."/>
            <person name="Powell A.J."/>
            <person name="Barry K."/>
            <person name="Miller A.N."/>
            <person name="Grigoriev I.V."/>
            <person name="Debuchy R."/>
            <person name="Gladieux P."/>
            <person name="Thoren M.H."/>
            <person name="Johannesson H."/>
        </authorList>
    </citation>
    <scope>NUCLEOTIDE SEQUENCE</scope>
    <source>
        <strain evidence="4">SMH4131-1</strain>
    </source>
</reference>
<feature type="signal peptide" evidence="3">
    <location>
        <begin position="1"/>
        <end position="16"/>
    </location>
</feature>
<keyword evidence="2" id="KW-0472">Membrane</keyword>
<feature type="chain" id="PRO_5042016780" evidence="3">
    <location>
        <begin position="17"/>
        <end position="849"/>
    </location>
</feature>
<protein>
    <submittedName>
        <fullName evidence="4">Uncharacterized protein</fullName>
    </submittedName>
</protein>
<proteinExistence type="predicted"/>
<feature type="transmembrane region" description="Helical" evidence="2">
    <location>
        <begin position="191"/>
        <end position="210"/>
    </location>
</feature>
<evidence type="ECO:0000313" key="5">
    <source>
        <dbReference type="Proteomes" id="UP001286456"/>
    </source>
</evidence>
<evidence type="ECO:0000313" key="4">
    <source>
        <dbReference type="EMBL" id="KAK3319548.1"/>
    </source>
</evidence>
<reference evidence="4" key="1">
    <citation type="journal article" date="2023" name="Mol. Phylogenet. Evol.">
        <title>Genome-scale phylogeny and comparative genomics of the fungal order Sordariales.</title>
        <authorList>
            <person name="Hensen N."/>
            <person name="Bonometti L."/>
            <person name="Westerberg I."/>
            <person name="Brannstrom I.O."/>
            <person name="Guillou S."/>
            <person name="Cros-Aarteil S."/>
            <person name="Calhoun S."/>
            <person name="Haridas S."/>
            <person name="Kuo A."/>
            <person name="Mondo S."/>
            <person name="Pangilinan J."/>
            <person name="Riley R."/>
            <person name="LaButti K."/>
            <person name="Andreopoulos B."/>
            <person name="Lipzen A."/>
            <person name="Chen C."/>
            <person name="Yan M."/>
            <person name="Daum C."/>
            <person name="Ng V."/>
            <person name="Clum A."/>
            <person name="Steindorff A."/>
            <person name="Ohm R.A."/>
            <person name="Martin F."/>
            <person name="Silar P."/>
            <person name="Natvig D.O."/>
            <person name="Lalanne C."/>
            <person name="Gautier V."/>
            <person name="Ament-Velasquez S.L."/>
            <person name="Kruys A."/>
            <person name="Hutchinson M.I."/>
            <person name="Powell A.J."/>
            <person name="Barry K."/>
            <person name="Miller A.N."/>
            <person name="Grigoriev I.V."/>
            <person name="Debuchy R."/>
            <person name="Gladieux P."/>
            <person name="Hiltunen Thoren M."/>
            <person name="Johannesson H."/>
        </authorList>
    </citation>
    <scope>NUCLEOTIDE SEQUENCE</scope>
    <source>
        <strain evidence="4">SMH4131-1</strain>
    </source>
</reference>
<keyword evidence="2" id="KW-1133">Transmembrane helix</keyword>
<name>A0AAE0M5K3_9PEZI</name>
<feature type="transmembrane region" description="Helical" evidence="2">
    <location>
        <begin position="52"/>
        <end position="73"/>
    </location>
</feature>
<keyword evidence="3" id="KW-0732">Signal</keyword>
<keyword evidence="5" id="KW-1185">Reference proteome</keyword>
<keyword evidence="2" id="KW-0812">Transmembrane</keyword>
<evidence type="ECO:0000256" key="3">
    <source>
        <dbReference type="SAM" id="SignalP"/>
    </source>
</evidence>